<dbReference type="AlphaFoldDB" id="A0A915JY23"/>
<sequence>MDAEMQDKMQGRRLRPKNEYKTKDTGPFKGPHRPTCQLIDFDEIYSGICRPSYDPLKFNGRIRVTSQIFFLWSFLARRCERNMQYVECGTPCERKCHDVVNSHPSSSFVHVPTAGFLL</sequence>
<protein>
    <submittedName>
        <fullName evidence="3">Uncharacterized protein</fullName>
    </submittedName>
</protein>
<evidence type="ECO:0000313" key="2">
    <source>
        <dbReference type="Proteomes" id="UP000887565"/>
    </source>
</evidence>
<feature type="region of interest" description="Disordered" evidence="1">
    <location>
        <begin position="1"/>
        <end position="32"/>
    </location>
</feature>
<dbReference type="WBParaSite" id="nRc.2.0.1.t30597-RA">
    <property type="protein sequence ID" value="nRc.2.0.1.t30597-RA"/>
    <property type="gene ID" value="nRc.2.0.1.g30597"/>
</dbReference>
<evidence type="ECO:0000256" key="1">
    <source>
        <dbReference type="SAM" id="MobiDB-lite"/>
    </source>
</evidence>
<evidence type="ECO:0000313" key="3">
    <source>
        <dbReference type="WBParaSite" id="nRc.2.0.1.t30597-RA"/>
    </source>
</evidence>
<accession>A0A915JY23</accession>
<dbReference type="CDD" id="cd19941">
    <property type="entry name" value="TIL"/>
    <property type="match status" value="1"/>
</dbReference>
<proteinExistence type="predicted"/>
<feature type="compositionally biased region" description="Basic and acidic residues" evidence="1">
    <location>
        <begin position="1"/>
        <end position="26"/>
    </location>
</feature>
<keyword evidence="2" id="KW-1185">Reference proteome</keyword>
<reference evidence="3" key="1">
    <citation type="submission" date="2022-11" db="UniProtKB">
        <authorList>
            <consortium name="WormBaseParasite"/>
        </authorList>
    </citation>
    <scope>IDENTIFICATION</scope>
</reference>
<organism evidence="2 3">
    <name type="scientific">Romanomermis culicivorax</name>
    <name type="common">Nematode worm</name>
    <dbReference type="NCBI Taxonomy" id="13658"/>
    <lineage>
        <taxon>Eukaryota</taxon>
        <taxon>Metazoa</taxon>
        <taxon>Ecdysozoa</taxon>
        <taxon>Nematoda</taxon>
        <taxon>Enoplea</taxon>
        <taxon>Dorylaimia</taxon>
        <taxon>Mermithida</taxon>
        <taxon>Mermithoidea</taxon>
        <taxon>Mermithidae</taxon>
        <taxon>Romanomermis</taxon>
    </lineage>
</organism>
<dbReference type="Proteomes" id="UP000887565">
    <property type="component" value="Unplaced"/>
</dbReference>
<name>A0A915JY23_ROMCU</name>